<gene>
    <name evidence="5" type="ordered locus">Clocel_4192</name>
</gene>
<keyword evidence="3" id="KW-0807">Transducer</keyword>
<keyword evidence="1" id="KW-0145">Chemotaxis</keyword>
<dbReference type="SUPFAM" id="SSF58104">
    <property type="entry name" value="Methyl-accepting chemotaxis protein (MCP) signaling domain"/>
    <property type="match status" value="1"/>
</dbReference>
<comment type="similarity">
    <text evidence="2">Belongs to the methyl-accepting chemotaxis (MCP) protein family.</text>
</comment>
<protein>
    <submittedName>
        <fullName evidence="5">Methyl-accepting chemotaxis sensory transducer</fullName>
    </submittedName>
</protein>
<dbReference type="Pfam" id="PF00015">
    <property type="entry name" value="MCPsignal"/>
    <property type="match status" value="1"/>
</dbReference>
<evidence type="ECO:0000256" key="1">
    <source>
        <dbReference type="ARBA" id="ARBA00022500"/>
    </source>
</evidence>
<dbReference type="PANTHER" id="PTHR43531">
    <property type="entry name" value="PROTEIN ICFG"/>
    <property type="match status" value="1"/>
</dbReference>
<dbReference type="GO" id="GO:0005886">
    <property type="term" value="C:plasma membrane"/>
    <property type="evidence" value="ECO:0007669"/>
    <property type="project" value="TreeGrafter"/>
</dbReference>
<evidence type="ECO:0000313" key="6">
    <source>
        <dbReference type="Proteomes" id="UP000002730"/>
    </source>
</evidence>
<sequence>MMSEDKDLISISDKQLIEIVARIGELFQNVISIDNSVAITDKEVFTHYFEGKTAEPAEVIGKPFPSRGFIPEALRTGSLQAGIIPSGVYGVHAFRSATIPFKNFKGNIIGTISVALSLKNQTVLKETSEKISISINELIGTTEGISSSAVQLSDNVSEALNQTEEIIGLIEKTNNILDFVNDIASNSRLLGLNAAIEASRAGEAGKGFSVVANEIRKMAENSRESVNSTKDLLSSINVKVSTLLEKTQQLSDVSHTQAAATQEISASIHELLSAINIVQKVAEDV</sequence>
<proteinExistence type="inferred from homology"/>
<dbReference type="PANTHER" id="PTHR43531:SF11">
    <property type="entry name" value="METHYL-ACCEPTING CHEMOTAXIS PROTEIN 3"/>
    <property type="match status" value="1"/>
</dbReference>
<dbReference type="STRING" id="573061.Clocel_4192"/>
<dbReference type="InterPro" id="IPR004089">
    <property type="entry name" value="MCPsignal_dom"/>
</dbReference>
<reference evidence="5 6" key="1">
    <citation type="submission" date="2010-08" db="EMBL/GenBank/DDBJ databases">
        <title>Complete sequence of Clostridium cellulovorans 743B.</title>
        <authorList>
            <consortium name="US DOE Joint Genome Institute"/>
            <person name="Lucas S."/>
            <person name="Copeland A."/>
            <person name="Lapidus A."/>
            <person name="Cheng J.-F."/>
            <person name="Bruce D."/>
            <person name="Goodwin L."/>
            <person name="Pitluck S."/>
            <person name="Chertkov O."/>
            <person name="Detter J.C."/>
            <person name="Han C."/>
            <person name="Tapia R."/>
            <person name="Land M."/>
            <person name="Hauser L."/>
            <person name="Chang Y.-J."/>
            <person name="Jeffries C."/>
            <person name="Kyrpides N."/>
            <person name="Ivanova N."/>
            <person name="Mikhailova N."/>
            <person name="Hemme C.L."/>
            <person name="Woyke T."/>
        </authorList>
    </citation>
    <scope>NUCLEOTIDE SEQUENCE [LARGE SCALE GENOMIC DNA]</scope>
    <source>
        <strain evidence="6">ATCC 35296 / DSM 3052 / OCM 3 / 743B</strain>
    </source>
</reference>
<dbReference type="HOGENOM" id="CLU_043276_0_0_9"/>
<dbReference type="GO" id="GO:0007165">
    <property type="term" value="P:signal transduction"/>
    <property type="evidence" value="ECO:0007669"/>
    <property type="project" value="UniProtKB-KW"/>
</dbReference>
<name>D9SMJ7_CLOC7</name>
<accession>D9SMJ7</accession>
<organism evidence="5 6">
    <name type="scientific">Clostridium cellulovorans (strain ATCC 35296 / DSM 3052 / OCM 3 / 743B)</name>
    <dbReference type="NCBI Taxonomy" id="573061"/>
    <lineage>
        <taxon>Bacteria</taxon>
        <taxon>Bacillati</taxon>
        <taxon>Bacillota</taxon>
        <taxon>Clostridia</taxon>
        <taxon>Eubacteriales</taxon>
        <taxon>Clostridiaceae</taxon>
        <taxon>Clostridium</taxon>
    </lineage>
</organism>
<evidence type="ECO:0000256" key="3">
    <source>
        <dbReference type="PROSITE-ProRule" id="PRU00284"/>
    </source>
</evidence>
<dbReference type="KEGG" id="ccb:Clocel_4192"/>
<dbReference type="Gene3D" id="1.10.287.950">
    <property type="entry name" value="Methyl-accepting chemotaxis protein"/>
    <property type="match status" value="1"/>
</dbReference>
<dbReference type="eggNOG" id="COG0840">
    <property type="taxonomic scope" value="Bacteria"/>
</dbReference>
<evidence type="ECO:0000313" key="5">
    <source>
        <dbReference type="EMBL" id="ADL53853.1"/>
    </source>
</evidence>
<keyword evidence="6" id="KW-1185">Reference proteome</keyword>
<feature type="domain" description="Methyl-accepting transducer" evidence="4">
    <location>
        <begin position="151"/>
        <end position="285"/>
    </location>
</feature>
<dbReference type="SMART" id="SM00283">
    <property type="entry name" value="MA"/>
    <property type="match status" value="1"/>
</dbReference>
<evidence type="ECO:0000259" key="4">
    <source>
        <dbReference type="PROSITE" id="PS50111"/>
    </source>
</evidence>
<dbReference type="Proteomes" id="UP000002730">
    <property type="component" value="Chromosome"/>
</dbReference>
<dbReference type="GO" id="GO:0004888">
    <property type="term" value="F:transmembrane signaling receptor activity"/>
    <property type="evidence" value="ECO:0007669"/>
    <property type="project" value="TreeGrafter"/>
</dbReference>
<dbReference type="AlphaFoldDB" id="D9SMJ7"/>
<dbReference type="PROSITE" id="PS50111">
    <property type="entry name" value="CHEMOTAXIS_TRANSDUC_2"/>
    <property type="match status" value="1"/>
</dbReference>
<dbReference type="EMBL" id="CP002160">
    <property type="protein sequence ID" value="ADL53853.1"/>
    <property type="molecule type" value="Genomic_DNA"/>
</dbReference>
<dbReference type="InterPro" id="IPR051310">
    <property type="entry name" value="MCP_chemotaxis"/>
</dbReference>
<evidence type="ECO:0000256" key="2">
    <source>
        <dbReference type="ARBA" id="ARBA00029447"/>
    </source>
</evidence>
<dbReference type="GO" id="GO:0006935">
    <property type="term" value="P:chemotaxis"/>
    <property type="evidence" value="ECO:0007669"/>
    <property type="project" value="UniProtKB-KW"/>
</dbReference>